<dbReference type="EMBL" id="JAGTJS010000016">
    <property type="protein sequence ID" value="KAH7247233.1"/>
    <property type="molecule type" value="Genomic_DNA"/>
</dbReference>
<keyword evidence="3" id="KW-1185">Reference proteome</keyword>
<accession>A0A9P9GXB3</accession>
<name>A0A9P9GXB3_FUSSL</name>
<proteinExistence type="predicted"/>
<dbReference type="OrthoDB" id="4777915at2759"/>
<dbReference type="AlphaFoldDB" id="A0A9P9GXB3"/>
<sequence>MEPNAHVSQHDDNDETNSDPLAAIKAQVQRDEERRRELELRRAQMTPEERAADMEKKARARHNKQRKAAKKEDLVEIALTGYLSEEQSAALLRQPFPPDATAFLRSLNGYLDTLGDIKVYRRMLGESIEDAKPFLLRSPELCKFALVDWRVPNSERIWERGPSLALDRLYKILLKEQGQDDRLGHARAVARGHPMQRNLKRVQYWARKMLHEYEAAVERGEPLTDQTAPHVWASIVPKAPAWIDEIRRWGQAFGFVCYRSSEVEQPPTVARDRWLSVFEDAPSPGWPYTGSSNEFCGYRKGAHNTIMDGFVLGEYMNALWQPSCPVHGLPSEAQPSAFREHFKTVAASNLDSPRMSRNTFLVLHDDCVFPELDTYGLRFGEVGYGGYVTEDEIGEDGTPLLTYRDLPMFFVWAYDANWEPPNHPEDQAIPIAKVKGCNCQGTFGRGYGGADEDGYQGRVKVRVHCLFTWLYYARHVRDNVIDLKDIWRIAQDMPNQVWDCGKDLYDQSQPTALP</sequence>
<organism evidence="2 3">
    <name type="scientific">Fusarium solani</name>
    <name type="common">Filamentous fungus</name>
    <dbReference type="NCBI Taxonomy" id="169388"/>
    <lineage>
        <taxon>Eukaryota</taxon>
        <taxon>Fungi</taxon>
        <taxon>Dikarya</taxon>
        <taxon>Ascomycota</taxon>
        <taxon>Pezizomycotina</taxon>
        <taxon>Sordariomycetes</taxon>
        <taxon>Hypocreomycetidae</taxon>
        <taxon>Hypocreales</taxon>
        <taxon>Nectriaceae</taxon>
        <taxon>Fusarium</taxon>
        <taxon>Fusarium solani species complex</taxon>
    </lineage>
</organism>
<evidence type="ECO:0000256" key="1">
    <source>
        <dbReference type="SAM" id="MobiDB-lite"/>
    </source>
</evidence>
<reference evidence="2" key="1">
    <citation type="journal article" date="2021" name="Nat. Commun.">
        <title>Genetic determinants of endophytism in the Arabidopsis root mycobiome.</title>
        <authorList>
            <person name="Mesny F."/>
            <person name="Miyauchi S."/>
            <person name="Thiergart T."/>
            <person name="Pickel B."/>
            <person name="Atanasova L."/>
            <person name="Karlsson M."/>
            <person name="Huettel B."/>
            <person name="Barry K.W."/>
            <person name="Haridas S."/>
            <person name="Chen C."/>
            <person name="Bauer D."/>
            <person name="Andreopoulos W."/>
            <person name="Pangilinan J."/>
            <person name="LaButti K."/>
            <person name="Riley R."/>
            <person name="Lipzen A."/>
            <person name="Clum A."/>
            <person name="Drula E."/>
            <person name="Henrissat B."/>
            <person name="Kohler A."/>
            <person name="Grigoriev I.V."/>
            <person name="Martin F.M."/>
            <person name="Hacquard S."/>
        </authorList>
    </citation>
    <scope>NUCLEOTIDE SEQUENCE</scope>
    <source>
        <strain evidence="2">FSSC 5 MPI-SDFR-AT-0091</strain>
    </source>
</reference>
<feature type="compositionally biased region" description="Basic and acidic residues" evidence="1">
    <location>
        <begin position="28"/>
        <end position="57"/>
    </location>
</feature>
<evidence type="ECO:0000313" key="3">
    <source>
        <dbReference type="Proteomes" id="UP000736672"/>
    </source>
</evidence>
<comment type="caution">
    <text evidence="2">The sequence shown here is derived from an EMBL/GenBank/DDBJ whole genome shotgun (WGS) entry which is preliminary data.</text>
</comment>
<feature type="compositionally biased region" description="Basic residues" evidence="1">
    <location>
        <begin position="58"/>
        <end position="67"/>
    </location>
</feature>
<gene>
    <name evidence="2" type="ORF">B0J15DRAFT_537494</name>
</gene>
<feature type="region of interest" description="Disordered" evidence="1">
    <location>
        <begin position="1"/>
        <end position="67"/>
    </location>
</feature>
<evidence type="ECO:0000313" key="2">
    <source>
        <dbReference type="EMBL" id="KAH7247233.1"/>
    </source>
</evidence>
<protein>
    <submittedName>
        <fullName evidence="2">Uncharacterized protein</fullName>
    </submittedName>
</protein>
<dbReference type="Proteomes" id="UP000736672">
    <property type="component" value="Unassembled WGS sequence"/>
</dbReference>